<gene>
    <name evidence="1" type="ORF">FGK63_13365</name>
</gene>
<reference evidence="1 2" key="1">
    <citation type="submission" date="2019-05" db="EMBL/GenBank/DDBJ databases">
        <title>Ruegeria sp. nov., isolated from tidal flat.</title>
        <authorList>
            <person name="Kim W."/>
        </authorList>
    </citation>
    <scope>NUCLEOTIDE SEQUENCE [LARGE SCALE GENOMIC DNA]</scope>
    <source>
        <strain evidence="1 2">CAU 1488</strain>
    </source>
</reference>
<dbReference type="Proteomes" id="UP001193035">
    <property type="component" value="Unassembled WGS sequence"/>
</dbReference>
<organism evidence="1 2">
    <name type="scientific">Ruegeria sediminis</name>
    <dbReference type="NCBI Taxonomy" id="2583820"/>
    <lineage>
        <taxon>Bacteria</taxon>
        <taxon>Pseudomonadati</taxon>
        <taxon>Pseudomonadota</taxon>
        <taxon>Alphaproteobacteria</taxon>
        <taxon>Rhodobacterales</taxon>
        <taxon>Roseobacteraceae</taxon>
        <taxon>Ruegeria</taxon>
    </lineage>
</organism>
<protein>
    <recommendedName>
        <fullName evidence="3">Flagellar FliJ protein</fullName>
    </recommendedName>
</protein>
<evidence type="ECO:0000313" key="2">
    <source>
        <dbReference type="Proteomes" id="UP001193035"/>
    </source>
</evidence>
<comment type="caution">
    <text evidence="1">The sequence shown here is derived from an EMBL/GenBank/DDBJ whole genome shotgun (WGS) entry which is preliminary data.</text>
</comment>
<dbReference type="RefSeq" id="WP_138843031.1">
    <property type="nucleotide sequence ID" value="NZ_VCPD01000004.1"/>
</dbReference>
<dbReference type="EMBL" id="VCPD01000004">
    <property type="protein sequence ID" value="TMV07096.1"/>
    <property type="molecule type" value="Genomic_DNA"/>
</dbReference>
<sequence length="139" mass="15986">MKKSDLTEIGQVAEALYLDQFEKLRPILAREAQIQQQLSRLALQEKDVRETEGQLSDYRAFGADILWRSWEARTRRGLNMELARLRAQKLTAIDGLRRAHGRREAIGDLAARLEQACKSRRAKAQIEDLCTPGLLDRDR</sequence>
<name>A0ABY2WXF8_9RHOB</name>
<evidence type="ECO:0008006" key="3">
    <source>
        <dbReference type="Google" id="ProtNLM"/>
    </source>
</evidence>
<proteinExistence type="predicted"/>
<keyword evidence="2" id="KW-1185">Reference proteome</keyword>
<evidence type="ECO:0000313" key="1">
    <source>
        <dbReference type="EMBL" id="TMV07096.1"/>
    </source>
</evidence>
<accession>A0ABY2WXF8</accession>